<comment type="caution">
    <text evidence="2">The sequence shown here is derived from an EMBL/GenBank/DDBJ whole genome shotgun (WGS) entry which is preliminary data.</text>
</comment>
<keyword evidence="3" id="KW-1185">Reference proteome</keyword>
<protein>
    <submittedName>
        <fullName evidence="2">Uncharacterized protein</fullName>
    </submittedName>
</protein>
<accession>A0A917R5A1</accession>
<evidence type="ECO:0000313" key="2">
    <source>
        <dbReference type="EMBL" id="GGK90212.1"/>
    </source>
</evidence>
<feature type="compositionally biased region" description="Low complexity" evidence="1">
    <location>
        <begin position="29"/>
        <end position="39"/>
    </location>
</feature>
<proteinExistence type="predicted"/>
<name>A0A917R5A1_9NOCA</name>
<sequence>MVKAGFHTHGQEPPRFRPRRPLLPGHTTGAAGSDGSAAGRFPGVPDMELAAAPDELGAVARFISNAHRHLPVYVNGDSRLDSSENPGVVRAKE</sequence>
<reference evidence="2" key="2">
    <citation type="submission" date="2020-09" db="EMBL/GenBank/DDBJ databases">
        <authorList>
            <person name="Sun Q."/>
            <person name="Zhou Y."/>
        </authorList>
    </citation>
    <scope>NUCLEOTIDE SEQUENCE</scope>
    <source>
        <strain evidence="2">CGMCC 4.3508</strain>
    </source>
</reference>
<dbReference type="AlphaFoldDB" id="A0A917R5A1"/>
<evidence type="ECO:0000313" key="3">
    <source>
        <dbReference type="Proteomes" id="UP000638263"/>
    </source>
</evidence>
<evidence type="ECO:0000256" key="1">
    <source>
        <dbReference type="SAM" id="MobiDB-lite"/>
    </source>
</evidence>
<dbReference type="EMBL" id="BMMH01000001">
    <property type="protein sequence ID" value="GGK90212.1"/>
    <property type="molecule type" value="Genomic_DNA"/>
</dbReference>
<gene>
    <name evidence="2" type="ORF">GCM10011588_00570</name>
</gene>
<feature type="region of interest" description="Disordered" evidence="1">
    <location>
        <begin position="1"/>
        <end position="45"/>
    </location>
</feature>
<dbReference type="Proteomes" id="UP000638263">
    <property type="component" value="Unassembled WGS sequence"/>
</dbReference>
<reference evidence="2" key="1">
    <citation type="journal article" date="2014" name="Int. J. Syst. Evol. Microbiol.">
        <title>Complete genome sequence of Corynebacterium casei LMG S-19264T (=DSM 44701T), isolated from a smear-ripened cheese.</title>
        <authorList>
            <consortium name="US DOE Joint Genome Institute (JGI-PGF)"/>
            <person name="Walter F."/>
            <person name="Albersmeier A."/>
            <person name="Kalinowski J."/>
            <person name="Ruckert C."/>
        </authorList>
    </citation>
    <scope>NUCLEOTIDE SEQUENCE</scope>
    <source>
        <strain evidence="2">CGMCC 4.3508</strain>
    </source>
</reference>
<organism evidence="2 3">
    <name type="scientific">Nocardia jinanensis</name>
    <dbReference type="NCBI Taxonomy" id="382504"/>
    <lineage>
        <taxon>Bacteria</taxon>
        <taxon>Bacillati</taxon>
        <taxon>Actinomycetota</taxon>
        <taxon>Actinomycetes</taxon>
        <taxon>Mycobacteriales</taxon>
        <taxon>Nocardiaceae</taxon>
        <taxon>Nocardia</taxon>
    </lineage>
</organism>